<accession>T1KB58</accession>
<dbReference type="EMBL" id="CAEY01001945">
    <property type="status" value="NOT_ANNOTATED_CDS"/>
    <property type="molecule type" value="Genomic_DNA"/>
</dbReference>
<proteinExistence type="predicted"/>
<dbReference type="GO" id="GO:0000209">
    <property type="term" value="P:protein polyubiquitination"/>
    <property type="evidence" value="ECO:0007669"/>
    <property type="project" value="TreeGrafter"/>
</dbReference>
<dbReference type="Proteomes" id="UP000015104">
    <property type="component" value="Unassembled WGS sequence"/>
</dbReference>
<evidence type="ECO:0000313" key="1">
    <source>
        <dbReference type="EnsemblMetazoa" id="tetur08g02930.1"/>
    </source>
</evidence>
<evidence type="ECO:0000313" key="2">
    <source>
        <dbReference type="Proteomes" id="UP000015104"/>
    </source>
</evidence>
<dbReference type="KEGG" id="tut:107362688"/>
<keyword evidence="2" id="KW-1185">Reference proteome</keyword>
<reference evidence="2" key="1">
    <citation type="submission" date="2011-08" db="EMBL/GenBank/DDBJ databases">
        <authorList>
            <person name="Rombauts S."/>
        </authorList>
    </citation>
    <scope>NUCLEOTIDE SEQUENCE</scope>
    <source>
        <strain evidence="2">London</strain>
    </source>
</reference>
<dbReference type="OMA" id="HCELTHF"/>
<dbReference type="STRING" id="32264.T1KB58"/>
<dbReference type="GO" id="GO:0032436">
    <property type="term" value="P:positive regulation of proteasomal ubiquitin-dependent protein catabolic process"/>
    <property type="evidence" value="ECO:0007669"/>
    <property type="project" value="TreeGrafter"/>
</dbReference>
<reference evidence="1" key="2">
    <citation type="submission" date="2015-06" db="UniProtKB">
        <authorList>
            <consortium name="EnsemblMetazoa"/>
        </authorList>
    </citation>
    <scope>IDENTIFICATION</scope>
</reference>
<gene>
    <name evidence="1" type="primary">107362688</name>
</gene>
<dbReference type="OrthoDB" id="6506413at2759"/>
<name>T1KB58_TETUR</name>
<protein>
    <recommendedName>
        <fullName evidence="3">FIST C-domain domain-containing protein</fullName>
    </recommendedName>
</protein>
<organism evidence="1 2">
    <name type="scientific">Tetranychus urticae</name>
    <name type="common">Two-spotted spider mite</name>
    <dbReference type="NCBI Taxonomy" id="32264"/>
    <lineage>
        <taxon>Eukaryota</taxon>
        <taxon>Metazoa</taxon>
        <taxon>Ecdysozoa</taxon>
        <taxon>Arthropoda</taxon>
        <taxon>Chelicerata</taxon>
        <taxon>Arachnida</taxon>
        <taxon>Acari</taxon>
        <taxon>Acariformes</taxon>
        <taxon>Trombidiformes</taxon>
        <taxon>Prostigmata</taxon>
        <taxon>Eleutherengona</taxon>
        <taxon>Raphignathae</taxon>
        <taxon>Tetranychoidea</taxon>
        <taxon>Tetranychidae</taxon>
        <taxon>Tetranychus</taxon>
    </lineage>
</organism>
<dbReference type="AlphaFoldDB" id="T1KB58"/>
<dbReference type="HOGENOM" id="CLU_697049_0_0_1"/>
<dbReference type="EnsemblMetazoa" id="tetur08g02930.1">
    <property type="protein sequence ID" value="tetur08g02930.1"/>
    <property type="gene ID" value="tetur08g02930"/>
</dbReference>
<dbReference type="PANTHER" id="PTHR14939:SF5">
    <property type="entry name" value="F-BOX ONLY PROTEIN 22"/>
    <property type="match status" value="1"/>
</dbReference>
<evidence type="ECO:0008006" key="3">
    <source>
        <dbReference type="Google" id="ProtNLM"/>
    </source>
</evidence>
<dbReference type="PANTHER" id="PTHR14939">
    <property type="entry name" value="F-BOX ONLY PROTEIN 22"/>
    <property type="match status" value="1"/>
</dbReference>
<sequence length="396" mass="44418">MTSNSVAGEDVLSQVILNDLLVQTILDNLSAKQLSQSKSVCHRWSGIVKNIVKNRTSYETFLSVICPKGFESSGNQDNEKEKKAKKIFLDLIKKSPEILKSENEQSMFQSLDAFFSDQLQSFPELGILFVSSTNLIRKLSQKNYFPPSCRKLYICSRAGIIGKSSLTSKPLEFEKFQFKVNAIAGCFVKKQWGDFKITITDWDNKESPEPDVDDANYPICGLLIFSINFEEGKRFNSFLDKQTKPIAIGGALVDKIWYQGQTTKMLTMTFAGKNVKSASFVLDTKTVSEAHCELTHFKNCLDFDVDAKSPNIRTIGFIFICAARGAAYYQGDLNVESDLLHSIFPNVMFSGVFGNGEYGWDCYNKTDCDQDTRSLSQPNLAQSFTSVIVLVQFVKS</sequence>